<dbReference type="OrthoDB" id="613853at2759"/>
<dbReference type="InterPro" id="IPR036047">
    <property type="entry name" value="F-box-like_dom_sf"/>
</dbReference>
<dbReference type="PANTHER" id="PTHR34145">
    <property type="entry name" value="OS02G0105600 PROTEIN"/>
    <property type="match status" value="1"/>
</dbReference>
<dbReference type="EMBL" id="RWGY01000007">
    <property type="protein sequence ID" value="TVU41137.1"/>
    <property type="molecule type" value="Genomic_DNA"/>
</dbReference>
<dbReference type="Gramene" id="TVU41137">
    <property type="protein sequence ID" value="TVU41137"/>
    <property type="gene ID" value="EJB05_14633"/>
</dbReference>
<evidence type="ECO:0000259" key="1">
    <source>
        <dbReference type="Pfam" id="PF00646"/>
    </source>
</evidence>
<dbReference type="Pfam" id="PF00646">
    <property type="entry name" value="F-box"/>
    <property type="match status" value="1"/>
</dbReference>
<dbReference type="AlphaFoldDB" id="A0A5J9VZQ5"/>
<proteinExistence type="predicted"/>
<dbReference type="InterPro" id="IPR053772">
    <property type="entry name" value="At1g61320/At1g61330-like"/>
</dbReference>
<dbReference type="Proteomes" id="UP000324897">
    <property type="component" value="Chromosome 4"/>
</dbReference>
<dbReference type="InterPro" id="IPR001810">
    <property type="entry name" value="F-box_dom"/>
</dbReference>
<evidence type="ECO:0000313" key="4">
    <source>
        <dbReference type="Proteomes" id="UP000324897"/>
    </source>
</evidence>
<dbReference type="SUPFAM" id="SSF81383">
    <property type="entry name" value="F-box domain"/>
    <property type="match status" value="1"/>
</dbReference>
<accession>A0A5J9VZQ5</accession>
<gene>
    <name evidence="3" type="ORF">EJB05_14633</name>
</gene>
<keyword evidence="4" id="KW-1185">Reference proteome</keyword>
<organism evidence="3 4">
    <name type="scientific">Eragrostis curvula</name>
    <name type="common">weeping love grass</name>
    <dbReference type="NCBI Taxonomy" id="38414"/>
    <lineage>
        <taxon>Eukaryota</taxon>
        <taxon>Viridiplantae</taxon>
        <taxon>Streptophyta</taxon>
        <taxon>Embryophyta</taxon>
        <taxon>Tracheophyta</taxon>
        <taxon>Spermatophyta</taxon>
        <taxon>Magnoliopsida</taxon>
        <taxon>Liliopsida</taxon>
        <taxon>Poales</taxon>
        <taxon>Poaceae</taxon>
        <taxon>PACMAD clade</taxon>
        <taxon>Chloridoideae</taxon>
        <taxon>Eragrostideae</taxon>
        <taxon>Eragrostidinae</taxon>
        <taxon>Eragrostis</taxon>
    </lineage>
</organism>
<dbReference type="InterPro" id="IPR032675">
    <property type="entry name" value="LRR_dom_sf"/>
</dbReference>
<dbReference type="Pfam" id="PF23622">
    <property type="entry name" value="LRR_At1g61320_AtMIF1"/>
    <property type="match status" value="1"/>
</dbReference>
<dbReference type="Gene3D" id="3.80.10.10">
    <property type="entry name" value="Ribonuclease Inhibitor"/>
    <property type="match status" value="1"/>
</dbReference>
<evidence type="ECO:0000259" key="2">
    <source>
        <dbReference type="Pfam" id="PF23622"/>
    </source>
</evidence>
<dbReference type="InterPro" id="IPR055357">
    <property type="entry name" value="LRR_At1g61320_AtMIF1"/>
</dbReference>
<sequence length="540" mass="61199">MLSSTSPPAQEPPPPATIDGCIPPKKRNDWCNIQQPIQCMPPKKREILLDIQAMQQSVQAIFLSLFDLILNKSSLSFIMKSANLDRISALPDDILIEILSLTTIREAAMTASLSTTWRDLWKNVNCLVLNTHSLGVKLLGKSNYHEDPNLWNDEATKFIQKVNAVLDHHNGNGIKTFRVQFPLSSAHASELDHWVDFATASHVRKLHMSLCDDHGMAITQYEEPYKFPLKHFADAGGYQLNELYLRKCGLETAPANLSGFSYLESLSLVCVSVVDSVFMNVMCWCHVLRNLYLIKCHQLINVRTSHAQLVALEVSICKSIVNISINAAKLHIFSYMGHKVDVNYEYAPALCKLQVNFVKKNECPLECIGSLPKLRTLVLQFPARLQVSHALQHSERFVGLKEIVLCLFSSWGKSIRSVAYLLKAAPVVETLKLEVYGNMERPQKLRIRWPENFTSERLSSIRIGGFSGESELTLLLLFLLKWSPALKTLLIDTHPHYYRGFNYYWDKKKPKDPTRSYYARGVALKQVAPKVPSTVKFSIM</sequence>
<evidence type="ECO:0000313" key="3">
    <source>
        <dbReference type="EMBL" id="TVU41137.1"/>
    </source>
</evidence>
<feature type="domain" description="At1g61320/AtMIF1 LRR" evidence="2">
    <location>
        <begin position="165"/>
        <end position="539"/>
    </location>
</feature>
<protein>
    <submittedName>
        <fullName evidence="3">Uncharacterized protein</fullName>
    </submittedName>
</protein>
<feature type="domain" description="F-box" evidence="1">
    <location>
        <begin position="87"/>
        <end position="127"/>
    </location>
</feature>
<comment type="caution">
    <text evidence="3">The sequence shown here is derived from an EMBL/GenBank/DDBJ whole genome shotgun (WGS) entry which is preliminary data.</text>
</comment>
<dbReference type="PANTHER" id="PTHR34145:SF28">
    <property type="entry name" value="F-BOX DOMAIN-CONTAINING PROTEIN"/>
    <property type="match status" value="1"/>
</dbReference>
<dbReference type="SUPFAM" id="SSF52047">
    <property type="entry name" value="RNI-like"/>
    <property type="match status" value="1"/>
</dbReference>
<reference evidence="3 4" key="1">
    <citation type="journal article" date="2019" name="Sci. Rep.">
        <title>A high-quality genome of Eragrostis curvula grass provides insights into Poaceae evolution and supports new strategies to enhance forage quality.</title>
        <authorList>
            <person name="Carballo J."/>
            <person name="Santos B.A.C.M."/>
            <person name="Zappacosta D."/>
            <person name="Garbus I."/>
            <person name="Selva J.P."/>
            <person name="Gallo C.A."/>
            <person name="Diaz A."/>
            <person name="Albertini E."/>
            <person name="Caccamo M."/>
            <person name="Echenique V."/>
        </authorList>
    </citation>
    <scope>NUCLEOTIDE SEQUENCE [LARGE SCALE GENOMIC DNA]</scope>
    <source>
        <strain evidence="4">cv. Victoria</strain>
        <tissue evidence="3">Leaf</tissue>
    </source>
</reference>
<name>A0A5J9VZQ5_9POAL</name>